<feature type="transmembrane region" description="Helical" evidence="1">
    <location>
        <begin position="6"/>
        <end position="21"/>
    </location>
</feature>
<proteinExistence type="predicted"/>
<keyword evidence="1" id="KW-0812">Transmembrane</keyword>
<dbReference type="Proteomes" id="UP000037540">
    <property type="component" value="Unassembled WGS sequence"/>
</dbReference>
<feature type="transmembrane region" description="Helical" evidence="1">
    <location>
        <begin position="148"/>
        <end position="167"/>
    </location>
</feature>
<comment type="caution">
    <text evidence="2">The sequence shown here is derived from an EMBL/GenBank/DDBJ whole genome shotgun (WGS) entry which is preliminary data.</text>
</comment>
<protein>
    <submittedName>
        <fullName evidence="2">Uncharacterized protein</fullName>
    </submittedName>
</protein>
<feature type="transmembrane region" description="Helical" evidence="1">
    <location>
        <begin position="63"/>
        <end position="82"/>
    </location>
</feature>
<organism evidence="2 3">
    <name type="scientific">Clostridium botulinum</name>
    <dbReference type="NCBI Taxonomy" id="1491"/>
    <lineage>
        <taxon>Bacteria</taxon>
        <taxon>Bacillati</taxon>
        <taxon>Bacillota</taxon>
        <taxon>Clostridia</taxon>
        <taxon>Eubacteriales</taxon>
        <taxon>Clostridiaceae</taxon>
        <taxon>Clostridium</taxon>
    </lineage>
</organism>
<gene>
    <name evidence="2" type="ORF">ADU74_11495</name>
</gene>
<evidence type="ECO:0000313" key="2">
    <source>
        <dbReference type="EMBL" id="KOA84243.1"/>
    </source>
</evidence>
<dbReference type="AlphaFoldDB" id="A0A9Q1UWS7"/>
<reference evidence="2 3" key="1">
    <citation type="submission" date="2015-07" db="EMBL/GenBank/DDBJ databases">
        <title>Draft genome sequences of 17 French Clostridium botulinum group III.</title>
        <authorList>
            <person name="Woudstra C."/>
            <person name="Le Marechal C."/>
            <person name="Souillard R."/>
            <person name="Bayon-Auboyer M.-H."/>
            <person name="Dessouter D."/>
            <person name="Fach P."/>
        </authorList>
    </citation>
    <scope>NUCLEOTIDE SEQUENCE [LARGE SCALE GENOMIC DNA]</scope>
    <source>
        <strain evidence="2 3">12LNRI-CD</strain>
    </source>
</reference>
<evidence type="ECO:0000313" key="3">
    <source>
        <dbReference type="Proteomes" id="UP000037540"/>
    </source>
</evidence>
<accession>A0A9Q1UWS7</accession>
<keyword evidence="1" id="KW-1133">Transmembrane helix</keyword>
<name>A0A9Q1UWS7_CLOBO</name>
<dbReference type="EMBL" id="LGVR01000070">
    <property type="protein sequence ID" value="KOA84243.1"/>
    <property type="molecule type" value="Genomic_DNA"/>
</dbReference>
<dbReference type="RefSeq" id="WP_013726776.1">
    <property type="nucleotide sequence ID" value="NZ_LGVP01000048.1"/>
</dbReference>
<sequence length="169" mass="20314">MIILKILSVIFFLYYASNIGIRHKQINNRFINALMDMKESILETESTYVETQEKFIAAMNRSGILIIPMLIVGIIKIVYMICIIKYDPYKYICMVYLIFWIFMYIREHLQCKERLVYREFKNMDIEEVIRKLDAMIDKLKGVSIWDRIYNIGDLLYFGYSIYILIILEI</sequence>
<evidence type="ECO:0000256" key="1">
    <source>
        <dbReference type="SAM" id="Phobius"/>
    </source>
</evidence>
<feature type="transmembrane region" description="Helical" evidence="1">
    <location>
        <begin position="88"/>
        <end position="105"/>
    </location>
</feature>
<keyword evidence="1" id="KW-0472">Membrane</keyword>